<gene>
    <name evidence="1" type="ORF">UFOVP760_3</name>
</gene>
<reference evidence="1" key="1">
    <citation type="submission" date="2020-05" db="EMBL/GenBank/DDBJ databases">
        <authorList>
            <person name="Chiriac C."/>
            <person name="Salcher M."/>
            <person name="Ghai R."/>
            <person name="Kavagutti S V."/>
        </authorList>
    </citation>
    <scope>NUCLEOTIDE SEQUENCE</scope>
</reference>
<dbReference type="InterPro" id="IPR029052">
    <property type="entry name" value="Metallo-depent_PP-like"/>
</dbReference>
<organism evidence="1">
    <name type="scientific">uncultured Caudovirales phage</name>
    <dbReference type="NCBI Taxonomy" id="2100421"/>
    <lineage>
        <taxon>Viruses</taxon>
        <taxon>Duplodnaviria</taxon>
        <taxon>Heunggongvirae</taxon>
        <taxon>Uroviricota</taxon>
        <taxon>Caudoviricetes</taxon>
        <taxon>Peduoviridae</taxon>
        <taxon>Maltschvirus</taxon>
        <taxon>Maltschvirus maltsch</taxon>
    </lineage>
</organism>
<sequence length="223" mass="25851">MKDLFYKSLKFSGRDHDFLFQGCLHIGHKCERWETPLWKSRGYSCVELHDEGLIQNWNKKASASTIGFLLGDTIFGHNADERLLSLFRRLDFKELYVLPGNHQAGYKQLIESIQDNILQPGATEYKKVHFVPNYLEIIVNGQPIVLNHYAQATWNGQHKGAWQLHSHSHGNLYKSELGKLLYKSKTMDVGVEICPEPISFAELRAKFRHYDEVTFDHHKPDVE</sequence>
<proteinExistence type="predicted"/>
<protein>
    <submittedName>
        <fullName evidence="1">COG4186 Predicted phosphoesterase or phosphohydrolase</fullName>
    </submittedName>
</protein>
<accession>A0A6J7X924</accession>
<keyword evidence="1" id="KW-0378">Hydrolase</keyword>
<evidence type="ECO:0000313" key="1">
    <source>
        <dbReference type="EMBL" id="CAB5226223.1"/>
    </source>
</evidence>
<dbReference type="SUPFAM" id="SSF56300">
    <property type="entry name" value="Metallo-dependent phosphatases"/>
    <property type="match status" value="1"/>
</dbReference>
<dbReference type="GO" id="GO:0016787">
    <property type="term" value="F:hydrolase activity"/>
    <property type="evidence" value="ECO:0007669"/>
    <property type="project" value="UniProtKB-KW"/>
</dbReference>
<dbReference type="Gene3D" id="3.60.21.10">
    <property type="match status" value="1"/>
</dbReference>
<name>A0A6J7X924_9CAUD</name>
<dbReference type="EMBL" id="LR798360">
    <property type="protein sequence ID" value="CAB5226223.1"/>
    <property type="molecule type" value="Genomic_DNA"/>
</dbReference>